<keyword evidence="6" id="KW-1185">Reference proteome</keyword>
<dbReference type="InterPro" id="IPR036770">
    <property type="entry name" value="Ankyrin_rpt-contain_sf"/>
</dbReference>
<evidence type="ECO:0000313" key="6">
    <source>
        <dbReference type="Proteomes" id="UP001189429"/>
    </source>
</evidence>
<evidence type="ECO:0000256" key="4">
    <source>
        <dbReference type="SAM" id="SignalP"/>
    </source>
</evidence>
<comment type="caution">
    <text evidence="5">The sequence shown here is derived from an EMBL/GenBank/DDBJ whole genome shotgun (WGS) entry which is preliminary data.</text>
</comment>
<organism evidence="5 6">
    <name type="scientific">Prorocentrum cordatum</name>
    <dbReference type="NCBI Taxonomy" id="2364126"/>
    <lineage>
        <taxon>Eukaryota</taxon>
        <taxon>Sar</taxon>
        <taxon>Alveolata</taxon>
        <taxon>Dinophyceae</taxon>
        <taxon>Prorocentrales</taxon>
        <taxon>Prorocentraceae</taxon>
        <taxon>Prorocentrum</taxon>
    </lineage>
</organism>
<keyword evidence="2 3" id="KW-0040">ANK repeat</keyword>
<reference evidence="5" key="1">
    <citation type="submission" date="2023-10" db="EMBL/GenBank/DDBJ databases">
        <authorList>
            <person name="Chen Y."/>
            <person name="Shah S."/>
            <person name="Dougan E. K."/>
            <person name="Thang M."/>
            <person name="Chan C."/>
        </authorList>
    </citation>
    <scope>NUCLEOTIDE SEQUENCE [LARGE SCALE GENOMIC DNA]</scope>
</reference>
<feature type="repeat" description="ANK" evidence="3">
    <location>
        <begin position="105"/>
        <end position="137"/>
    </location>
</feature>
<keyword evidence="1" id="KW-0677">Repeat</keyword>
<dbReference type="SMART" id="SM00248">
    <property type="entry name" value="ANK"/>
    <property type="match status" value="4"/>
</dbReference>
<dbReference type="EMBL" id="CAUYUJ010014438">
    <property type="protein sequence ID" value="CAK0841222.1"/>
    <property type="molecule type" value="Genomic_DNA"/>
</dbReference>
<gene>
    <name evidence="5" type="ORF">PCOR1329_LOCUS36490</name>
</gene>
<evidence type="ECO:0000256" key="3">
    <source>
        <dbReference type="PROSITE-ProRule" id="PRU00023"/>
    </source>
</evidence>
<dbReference type="InterPro" id="IPR002110">
    <property type="entry name" value="Ankyrin_rpt"/>
</dbReference>
<dbReference type="PANTHER" id="PTHR24171">
    <property type="entry name" value="ANKYRIN REPEAT DOMAIN-CONTAINING PROTEIN 39-RELATED"/>
    <property type="match status" value="1"/>
</dbReference>
<feature type="signal peptide" evidence="4">
    <location>
        <begin position="1"/>
        <end position="23"/>
    </location>
</feature>
<dbReference type="Proteomes" id="UP001189429">
    <property type="component" value="Unassembled WGS sequence"/>
</dbReference>
<feature type="repeat" description="ANK" evidence="3">
    <location>
        <begin position="145"/>
        <end position="177"/>
    </location>
</feature>
<proteinExistence type="predicted"/>
<sequence length="206" mass="21223">MRRRRRPPRPAALALLGAAPLLALLPPLSAPGVSDGTLATAAGAARWGLTARPRRRRAAVLRRFFFEALESAEAQLARAARAGDAQRVQELLSQGARIDEPSGQSKATPLIGAAANGHAAVVELLLDAGADAEVGLESDGPLRPGGATALFIAAQQGHAQVVELLLRRGAVADAARGDGLTPLDIAKKKGNEAVVGLLEGRAAPER</sequence>
<evidence type="ECO:0000256" key="1">
    <source>
        <dbReference type="ARBA" id="ARBA00022737"/>
    </source>
</evidence>
<evidence type="ECO:0008006" key="7">
    <source>
        <dbReference type="Google" id="ProtNLM"/>
    </source>
</evidence>
<protein>
    <recommendedName>
        <fullName evidence="7">Ankyrin repeat domain-containing protein</fullName>
    </recommendedName>
</protein>
<name>A0ABN9T7Y6_9DINO</name>
<evidence type="ECO:0000256" key="2">
    <source>
        <dbReference type="ARBA" id="ARBA00023043"/>
    </source>
</evidence>
<dbReference type="PROSITE" id="PS50088">
    <property type="entry name" value="ANK_REPEAT"/>
    <property type="match status" value="2"/>
</dbReference>
<dbReference type="Gene3D" id="1.25.40.20">
    <property type="entry name" value="Ankyrin repeat-containing domain"/>
    <property type="match status" value="2"/>
</dbReference>
<evidence type="ECO:0000313" key="5">
    <source>
        <dbReference type="EMBL" id="CAK0841222.1"/>
    </source>
</evidence>
<dbReference type="Pfam" id="PF12796">
    <property type="entry name" value="Ank_2"/>
    <property type="match status" value="2"/>
</dbReference>
<dbReference type="PROSITE" id="PS50297">
    <property type="entry name" value="ANK_REP_REGION"/>
    <property type="match status" value="2"/>
</dbReference>
<dbReference type="SUPFAM" id="SSF48403">
    <property type="entry name" value="Ankyrin repeat"/>
    <property type="match status" value="1"/>
</dbReference>
<feature type="chain" id="PRO_5045786943" description="Ankyrin repeat domain-containing protein" evidence="4">
    <location>
        <begin position="24"/>
        <end position="206"/>
    </location>
</feature>
<accession>A0ABN9T7Y6</accession>
<keyword evidence="4" id="KW-0732">Signal</keyword>